<protein>
    <submittedName>
        <fullName evidence="7">Uncharacterized protein</fullName>
    </submittedName>
</protein>
<evidence type="ECO:0000313" key="8">
    <source>
        <dbReference type="Proteomes" id="UP001590951"/>
    </source>
</evidence>
<proteinExistence type="inferred from homology"/>
<feature type="compositionally biased region" description="Polar residues" evidence="6">
    <location>
        <begin position="174"/>
        <end position="188"/>
    </location>
</feature>
<gene>
    <name evidence="7" type="ORF">ABVK25_004565</name>
</gene>
<evidence type="ECO:0000313" key="7">
    <source>
        <dbReference type="EMBL" id="KAL2055227.1"/>
    </source>
</evidence>
<feature type="region of interest" description="Disordered" evidence="6">
    <location>
        <begin position="168"/>
        <end position="188"/>
    </location>
</feature>
<dbReference type="EMBL" id="JBHFEH010000012">
    <property type="protein sequence ID" value="KAL2055227.1"/>
    <property type="molecule type" value="Genomic_DNA"/>
</dbReference>
<keyword evidence="3" id="KW-0479">Metal-binding</keyword>
<evidence type="ECO:0000256" key="6">
    <source>
        <dbReference type="SAM" id="MobiDB-lite"/>
    </source>
</evidence>
<keyword evidence="5" id="KW-0408">Iron</keyword>
<evidence type="ECO:0000256" key="1">
    <source>
        <dbReference type="ARBA" id="ARBA00001954"/>
    </source>
</evidence>
<dbReference type="Pfam" id="PF03055">
    <property type="entry name" value="RPE65"/>
    <property type="match status" value="1"/>
</dbReference>
<dbReference type="PANTHER" id="PTHR10543">
    <property type="entry name" value="BETA-CAROTENE DIOXYGENASE"/>
    <property type="match status" value="1"/>
</dbReference>
<accession>A0ABR4BBI9</accession>
<evidence type="ECO:0000256" key="2">
    <source>
        <dbReference type="ARBA" id="ARBA00006787"/>
    </source>
</evidence>
<comment type="caution">
    <text evidence="7">The sequence shown here is derived from an EMBL/GenBank/DDBJ whole genome shotgun (WGS) entry which is preliminary data.</text>
</comment>
<keyword evidence="4" id="KW-0560">Oxidoreductase</keyword>
<dbReference type="PANTHER" id="PTHR10543:SF24">
    <property type="entry name" value="CAROTENOID ISOMEROOXYGENASE"/>
    <property type="match status" value="1"/>
</dbReference>
<sequence>MAKPVAKTPHGVNGSLPALNDWPNDIGFDVFQEETTPIELKVNGKIPAYAAGILYRTGPGGYQIATSKDTTFSISHWFDGFAQTHRFELLSPTEGENVTKVLYNSRHTSDELVEKIRQTGGFAFTSFGQQRDPCESFFKKVMSSYQAVTGQEKRGRSGFNVGVTVQANMPVPGQPSQGSAPKDNSNTASPEIKHIWLKTDYTSFQEVDPTTLEPIQISHHPKLHPDLKGPFTGAHSQTDPVTGDWYNYNLDAGRQATYRVFCVSAKTGKTDILATLSGRDIKAAYLHSMILTEKYVVLCLFDAYFAKNAAKVLWTRNMLDAMEFDPKKKNVWLVIDRLHGQGLVGMFESDPFFAFHPVNAWEQPSETEPGKVDIIADIPTYENLDILKRFYYDNMKAKSEGARNFTGEKGESSRPVLARWKLPGVGSTKVATTSKAGKAECLFASNKDDAPELPTFNPLYATRPSRYIYGVCDRGNSSFLDGLVKYDSQTNTSVARVIHAQSPGEPIFLPDPEGVEEDDGVCLSVVLDGTKGKSYLLVLDAKSFEEIGRADMDIVVPFGFHGTHVAKS</sequence>
<comment type="cofactor">
    <cofactor evidence="1">
        <name>Fe(2+)</name>
        <dbReference type="ChEBI" id="CHEBI:29033"/>
    </cofactor>
</comment>
<evidence type="ECO:0000256" key="3">
    <source>
        <dbReference type="ARBA" id="ARBA00022723"/>
    </source>
</evidence>
<dbReference type="InterPro" id="IPR004294">
    <property type="entry name" value="Carotenoid_Oase"/>
</dbReference>
<evidence type="ECO:0000256" key="5">
    <source>
        <dbReference type="ARBA" id="ARBA00023004"/>
    </source>
</evidence>
<organism evidence="7 8">
    <name type="scientific">Lepraria finkii</name>
    <dbReference type="NCBI Taxonomy" id="1340010"/>
    <lineage>
        <taxon>Eukaryota</taxon>
        <taxon>Fungi</taxon>
        <taxon>Dikarya</taxon>
        <taxon>Ascomycota</taxon>
        <taxon>Pezizomycotina</taxon>
        <taxon>Lecanoromycetes</taxon>
        <taxon>OSLEUM clade</taxon>
        <taxon>Lecanoromycetidae</taxon>
        <taxon>Lecanorales</taxon>
        <taxon>Lecanorineae</taxon>
        <taxon>Stereocaulaceae</taxon>
        <taxon>Lepraria</taxon>
    </lineage>
</organism>
<comment type="similarity">
    <text evidence="2">Belongs to the carotenoid oxygenase family.</text>
</comment>
<keyword evidence="8" id="KW-1185">Reference proteome</keyword>
<name>A0ABR4BBI9_9LECA</name>
<evidence type="ECO:0000256" key="4">
    <source>
        <dbReference type="ARBA" id="ARBA00023002"/>
    </source>
</evidence>
<dbReference type="Proteomes" id="UP001590951">
    <property type="component" value="Unassembled WGS sequence"/>
</dbReference>
<reference evidence="7 8" key="1">
    <citation type="submission" date="2024-09" db="EMBL/GenBank/DDBJ databases">
        <title>Rethinking Asexuality: The Enigmatic Case of Functional Sexual Genes in Lepraria (Stereocaulaceae).</title>
        <authorList>
            <person name="Doellman M."/>
            <person name="Sun Y."/>
            <person name="Barcenas-Pena A."/>
            <person name="Lumbsch H.T."/>
            <person name="Grewe F."/>
        </authorList>
    </citation>
    <scope>NUCLEOTIDE SEQUENCE [LARGE SCALE GENOMIC DNA]</scope>
    <source>
        <strain evidence="7 8">Grewe 0041</strain>
    </source>
</reference>